<proteinExistence type="predicted"/>
<keyword evidence="3" id="KW-1185">Reference proteome</keyword>
<dbReference type="Pfam" id="PF14332">
    <property type="entry name" value="DUF4388"/>
    <property type="match status" value="1"/>
</dbReference>
<reference evidence="2 3" key="1">
    <citation type="submission" date="2018-12" db="EMBL/GenBank/DDBJ databases">
        <title>Deinococcus radiophilus ATCC 27603 genome sequencing and assembly.</title>
        <authorList>
            <person name="Maclea K.S."/>
            <person name="Maynard C.R."/>
        </authorList>
    </citation>
    <scope>NUCLEOTIDE SEQUENCE [LARGE SCALE GENOMIC DNA]</scope>
    <source>
        <strain evidence="2 3">ATCC 27603</strain>
    </source>
</reference>
<dbReference type="EMBL" id="RXPE01000008">
    <property type="protein sequence ID" value="RTR28017.1"/>
    <property type="molecule type" value="Genomic_DNA"/>
</dbReference>
<dbReference type="RefSeq" id="WP_126351793.1">
    <property type="nucleotide sequence ID" value="NZ_CP086381.1"/>
</dbReference>
<evidence type="ECO:0000313" key="3">
    <source>
        <dbReference type="Proteomes" id="UP000277766"/>
    </source>
</evidence>
<organism evidence="2 3">
    <name type="scientific">Deinococcus radiophilus</name>
    <dbReference type="NCBI Taxonomy" id="32062"/>
    <lineage>
        <taxon>Bacteria</taxon>
        <taxon>Thermotogati</taxon>
        <taxon>Deinococcota</taxon>
        <taxon>Deinococci</taxon>
        <taxon>Deinococcales</taxon>
        <taxon>Deinococcaceae</taxon>
        <taxon>Deinococcus</taxon>
    </lineage>
</organism>
<feature type="domain" description="PatA-like N-terminal" evidence="1">
    <location>
        <begin position="131"/>
        <end position="236"/>
    </location>
</feature>
<comment type="caution">
    <text evidence="2">The sequence shown here is derived from an EMBL/GenBank/DDBJ whole genome shotgun (WGS) entry which is preliminary data.</text>
</comment>
<dbReference type="InterPro" id="IPR025497">
    <property type="entry name" value="PatA-like_N"/>
</dbReference>
<sequence>MKQIFVLVPNPARAQLIRSLTGATGVHAHLSDGALPALTELERNHVDAVICDEQPGDMAGEDFRDILRIEPATRETPFFLLTDQGGGQATPPNFNLPPSVGTVELVRQVLEQLNAVPEDLPPFSRAPGDLHGRLSGNLLAELLTWVAESELSGHWLIDAGEHQGYLLMHAGDIVYAEYGPHTAHAAVLELLDAAGLDPESRFRFYQAPPLGLPAPRNIEERTERLLMEVTVDLDHRHAERAGVPH</sequence>
<accession>A0A431VXJ2</accession>
<evidence type="ECO:0000313" key="2">
    <source>
        <dbReference type="EMBL" id="RTR28017.1"/>
    </source>
</evidence>
<evidence type="ECO:0000259" key="1">
    <source>
        <dbReference type="Pfam" id="PF14332"/>
    </source>
</evidence>
<dbReference type="SUPFAM" id="SSF52172">
    <property type="entry name" value="CheY-like"/>
    <property type="match status" value="1"/>
</dbReference>
<dbReference type="InterPro" id="IPR011006">
    <property type="entry name" value="CheY-like_superfamily"/>
</dbReference>
<gene>
    <name evidence="2" type="ORF">EJ104_05695</name>
</gene>
<dbReference type="OrthoDB" id="73641at2"/>
<dbReference type="AlphaFoldDB" id="A0A431VXJ2"/>
<dbReference type="Proteomes" id="UP000277766">
    <property type="component" value="Unassembled WGS sequence"/>
</dbReference>
<protein>
    <submittedName>
        <fullName evidence="2">DUF4388 domain-containing protein</fullName>
    </submittedName>
</protein>
<name>A0A431VXJ2_9DEIO</name>